<evidence type="ECO:0000256" key="1">
    <source>
        <dbReference type="SAM" id="MobiDB-lite"/>
    </source>
</evidence>
<name>A0A6J5Q581_9CAUD</name>
<evidence type="ECO:0000313" key="2">
    <source>
        <dbReference type="EMBL" id="CAB4174744.1"/>
    </source>
</evidence>
<proteinExistence type="predicted"/>
<accession>A0A6J5Q581</accession>
<feature type="region of interest" description="Disordered" evidence="1">
    <location>
        <begin position="174"/>
        <end position="206"/>
    </location>
</feature>
<sequence length="206" mass="22073">MLKSFSEFIGESSLSANAKNYTSVDQFKLDWKAMGNKIKVIESNPGPDELTNGSGKNGVKVNGSILGIVIEIFTAYGKKGVKITGGNDIAHIGMTHVKNVHELGQAIDLVPPNGGVDSALDALLKKYVTKYPGFTYINEFTNPSSASNGGHYHLQYTGPALAAPVAVQPKSQTAMKPAQNYLSTPAESTRVSTYQKPLPNLKTYKP</sequence>
<protein>
    <submittedName>
        <fullName evidence="2">Uncharacterized protein</fullName>
    </submittedName>
</protein>
<gene>
    <name evidence="2" type="ORF">UFOVP972_73</name>
</gene>
<dbReference type="EMBL" id="LR796923">
    <property type="protein sequence ID" value="CAB4174744.1"/>
    <property type="molecule type" value="Genomic_DNA"/>
</dbReference>
<organism evidence="2">
    <name type="scientific">uncultured Caudovirales phage</name>
    <dbReference type="NCBI Taxonomy" id="2100421"/>
    <lineage>
        <taxon>Viruses</taxon>
        <taxon>Duplodnaviria</taxon>
        <taxon>Heunggongvirae</taxon>
        <taxon>Uroviricota</taxon>
        <taxon>Caudoviricetes</taxon>
        <taxon>Peduoviridae</taxon>
        <taxon>Maltschvirus</taxon>
        <taxon>Maltschvirus maltsch</taxon>
    </lineage>
</organism>
<reference evidence="2" key="1">
    <citation type="submission" date="2020-05" db="EMBL/GenBank/DDBJ databases">
        <authorList>
            <person name="Chiriac C."/>
            <person name="Salcher M."/>
            <person name="Ghai R."/>
            <person name="Kavagutti S V."/>
        </authorList>
    </citation>
    <scope>NUCLEOTIDE SEQUENCE</scope>
</reference>
<feature type="compositionally biased region" description="Polar residues" evidence="1">
    <location>
        <begin position="174"/>
        <end position="195"/>
    </location>
</feature>